<gene>
    <name evidence="1" type="ORF">OIU80_12085</name>
</gene>
<sequence length="114" mass="13088">MSQSTFSWSLEAYESRGNLWLRWSTNAPFRAQQGQIHVYNAGFPSDPQKETKAWSWDDENNANWDTGQKWGTGWNCAYIAERSPNGPYTYFIKLTTTSTMGPNVLKVQEVVTEQ</sequence>
<accession>A0A9X2ZNI8</accession>
<keyword evidence="2" id="KW-1185">Reference proteome</keyword>
<reference evidence="1" key="1">
    <citation type="submission" date="2022-10" db="EMBL/GenBank/DDBJ databases">
        <title>Two novel species of Flavobacterium.</title>
        <authorList>
            <person name="Liu Q."/>
            <person name="Xin Y.-H."/>
        </authorList>
    </citation>
    <scope>NUCLEOTIDE SEQUENCE</scope>
    <source>
        <strain evidence="1">LS1R47</strain>
    </source>
</reference>
<evidence type="ECO:0000313" key="1">
    <source>
        <dbReference type="EMBL" id="MCV9933022.1"/>
    </source>
</evidence>
<dbReference type="RefSeq" id="WP_264287259.1">
    <property type="nucleotide sequence ID" value="NZ_JAOZEV010000008.1"/>
</dbReference>
<evidence type="ECO:0000313" key="2">
    <source>
        <dbReference type="Proteomes" id="UP001151133"/>
    </source>
</evidence>
<dbReference type="Proteomes" id="UP001151133">
    <property type="component" value="Unassembled WGS sequence"/>
</dbReference>
<dbReference type="EMBL" id="JAOZEV010000008">
    <property type="protein sequence ID" value="MCV9933022.1"/>
    <property type="molecule type" value="Genomic_DNA"/>
</dbReference>
<comment type="caution">
    <text evidence="1">The sequence shown here is derived from an EMBL/GenBank/DDBJ whole genome shotgun (WGS) entry which is preliminary data.</text>
</comment>
<dbReference type="AlphaFoldDB" id="A0A9X2ZNI8"/>
<proteinExistence type="predicted"/>
<protein>
    <submittedName>
        <fullName evidence="1">Uncharacterized protein</fullName>
    </submittedName>
</protein>
<organism evidence="1 2">
    <name type="scientific">Flavobacterium frigoritolerans</name>
    <dbReference type="NCBI Taxonomy" id="2987686"/>
    <lineage>
        <taxon>Bacteria</taxon>
        <taxon>Pseudomonadati</taxon>
        <taxon>Bacteroidota</taxon>
        <taxon>Flavobacteriia</taxon>
        <taxon>Flavobacteriales</taxon>
        <taxon>Flavobacteriaceae</taxon>
        <taxon>Flavobacterium</taxon>
    </lineage>
</organism>
<name>A0A9X2ZNI8_9FLAO</name>